<dbReference type="OMA" id="RCMASED"/>
<dbReference type="PANTHER" id="PTHR22930:SF269">
    <property type="entry name" value="NUCLEASE HARBI1-LIKE PROTEIN"/>
    <property type="match status" value="1"/>
</dbReference>
<reference evidence="1 2" key="1">
    <citation type="journal article" date="2014" name="Curr. Biol.">
        <title>The genome of the clonal raider ant Cerapachys biroi.</title>
        <authorList>
            <person name="Oxley P.R."/>
            <person name="Ji L."/>
            <person name="Fetter-Pruneda I."/>
            <person name="McKenzie S.K."/>
            <person name="Li C."/>
            <person name="Hu H."/>
            <person name="Zhang G."/>
            <person name="Kronauer D.J."/>
        </authorList>
    </citation>
    <scope>NUCLEOTIDE SEQUENCE [LARGE SCALE GENOMIC DNA]</scope>
</reference>
<sequence>MNTSLFEKLLEKVTPLIRKQNTSLRESISPAERLSLTLRHIATGESQESLRLTYRIGQSTISGIIKEVCITIINVLSQEYLRMPLCEDEWRVVANDFVHRWNFYNCIGAMDGKHFKIDPPLKSGSLYYPLKKPYKGERSMPST</sequence>
<proteinExistence type="predicted"/>
<evidence type="ECO:0000313" key="2">
    <source>
        <dbReference type="Proteomes" id="UP000053097"/>
    </source>
</evidence>
<keyword evidence="2" id="KW-1185">Reference proteome</keyword>
<evidence type="ECO:0008006" key="3">
    <source>
        <dbReference type="Google" id="ProtNLM"/>
    </source>
</evidence>
<dbReference type="AlphaFoldDB" id="A0A026WGK8"/>
<organism evidence="1 2">
    <name type="scientific">Ooceraea biroi</name>
    <name type="common">Clonal raider ant</name>
    <name type="synonym">Cerapachys biroi</name>
    <dbReference type="NCBI Taxonomy" id="2015173"/>
    <lineage>
        <taxon>Eukaryota</taxon>
        <taxon>Metazoa</taxon>
        <taxon>Ecdysozoa</taxon>
        <taxon>Arthropoda</taxon>
        <taxon>Hexapoda</taxon>
        <taxon>Insecta</taxon>
        <taxon>Pterygota</taxon>
        <taxon>Neoptera</taxon>
        <taxon>Endopterygota</taxon>
        <taxon>Hymenoptera</taxon>
        <taxon>Apocrita</taxon>
        <taxon>Aculeata</taxon>
        <taxon>Formicoidea</taxon>
        <taxon>Formicidae</taxon>
        <taxon>Dorylinae</taxon>
        <taxon>Ooceraea</taxon>
    </lineage>
</organism>
<dbReference type="STRING" id="2015173.A0A026WGK8"/>
<dbReference type="OrthoDB" id="6627079at2759"/>
<dbReference type="InterPro" id="IPR045249">
    <property type="entry name" value="HARBI1-like"/>
</dbReference>
<dbReference type="Proteomes" id="UP000053097">
    <property type="component" value="Unassembled WGS sequence"/>
</dbReference>
<dbReference type="PANTHER" id="PTHR22930">
    <property type="match status" value="1"/>
</dbReference>
<name>A0A026WGK8_OOCBI</name>
<protein>
    <recommendedName>
        <fullName evidence="3">DDE Tnp4 domain-containing protein</fullName>
    </recommendedName>
</protein>
<dbReference type="EMBL" id="KK107229">
    <property type="protein sequence ID" value="EZA55093.1"/>
    <property type="molecule type" value="Genomic_DNA"/>
</dbReference>
<accession>A0A026WGK8</accession>
<gene>
    <name evidence="1" type="ORF">X777_05365</name>
</gene>
<evidence type="ECO:0000313" key="1">
    <source>
        <dbReference type="EMBL" id="EZA55093.1"/>
    </source>
</evidence>